<dbReference type="Proteomes" id="UP000794436">
    <property type="component" value="Unassembled WGS sequence"/>
</dbReference>
<reference evidence="3" key="1">
    <citation type="submission" date="2019-03" db="EMBL/GenBank/DDBJ databases">
        <title>Long read genome sequence of the mycoparasitic Pythium oligandrum ATCC 38472 isolated from sugarbeet rhizosphere.</title>
        <authorList>
            <person name="Gaulin E."/>
        </authorList>
    </citation>
    <scope>NUCLEOTIDE SEQUENCE</scope>
    <source>
        <strain evidence="3">ATCC 38472_TT</strain>
    </source>
</reference>
<evidence type="ECO:0000313" key="4">
    <source>
        <dbReference type="Proteomes" id="UP000794436"/>
    </source>
</evidence>
<name>A0A8K1CG22_PYTOL</name>
<accession>A0A8K1CG22</accession>
<dbReference type="AlphaFoldDB" id="A0A8K1CG22"/>
<organism evidence="3 4">
    <name type="scientific">Pythium oligandrum</name>
    <name type="common">Mycoparasitic fungus</name>
    <dbReference type="NCBI Taxonomy" id="41045"/>
    <lineage>
        <taxon>Eukaryota</taxon>
        <taxon>Sar</taxon>
        <taxon>Stramenopiles</taxon>
        <taxon>Oomycota</taxon>
        <taxon>Peronosporomycetes</taxon>
        <taxon>Pythiales</taxon>
        <taxon>Pythiaceae</taxon>
        <taxon>Pythium</taxon>
    </lineage>
</organism>
<dbReference type="EMBL" id="SPLM01000076">
    <property type="protein sequence ID" value="TMW61497.1"/>
    <property type="molecule type" value="Genomic_DNA"/>
</dbReference>
<protein>
    <submittedName>
        <fullName evidence="3">Uncharacterized protein</fullName>
    </submittedName>
</protein>
<evidence type="ECO:0000256" key="2">
    <source>
        <dbReference type="SAM" id="SignalP"/>
    </source>
</evidence>
<sequence length="71" mass="7805">MRFYVLLAACAVLVSATTVTAMQPGRSYTMKDIQKRGQRVKDNERAKVKPANSTFAEPTILEGNDVFSGPQ</sequence>
<feature type="signal peptide" evidence="2">
    <location>
        <begin position="1"/>
        <end position="16"/>
    </location>
</feature>
<feature type="region of interest" description="Disordered" evidence="1">
    <location>
        <begin position="32"/>
        <end position="51"/>
    </location>
</feature>
<keyword evidence="4" id="KW-1185">Reference proteome</keyword>
<feature type="compositionally biased region" description="Basic and acidic residues" evidence="1">
    <location>
        <begin position="32"/>
        <end position="47"/>
    </location>
</feature>
<keyword evidence="2" id="KW-0732">Signal</keyword>
<feature type="chain" id="PRO_5035422993" evidence="2">
    <location>
        <begin position="17"/>
        <end position="71"/>
    </location>
</feature>
<proteinExistence type="predicted"/>
<comment type="caution">
    <text evidence="3">The sequence shown here is derived from an EMBL/GenBank/DDBJ whole genome shotgun (WGS) entry which is preliminary data.</text>
</comment>
<evidence type="ECO:0000256" key="1">
    <source>
        <dbReference type="SAM" id="MobiDB-lite"/>
    </source>
</evidence>
<evidence type="ECO:0000313" key="3">
    <source>
        <dbReference type="EMBL" id="TMW61497.1"/>
    </source>
</evidence>
<gene>
    <name evidence="3" type="ORF">Poli38472_012688</name>
</gene>